<name>A0A067T2Q5_GALM3</name>
<dbReference type="OrthoDB" id="5421at2759"/>
<dbReference type="GO" id="GO:0042393">
    <property type="term" value="F:histone binding"/>
    <property type="evidence" value="ECO:0007669"/>
    <property type="project" value="TreeGrafter"/>
</dbReference>
<comment type="similarity">
    <text evidence="1">Belongs to the AAA ATPase family.</text>
</comment>
<feature type="region of interest" description="Disordered" evidence="4">
    <location>
        <begin position="197"/>
        <end position="231"/>
    </location>
</feature>
<keyword evidence="2" id="KW-0547">Nucleotide-binding</keyword>
<sequence>MKQQPPHFVCESAEPRSPIPYPTLYVEPLSIHGLSYDKEGEERRVRRRWQPLGEIEIGATWAAATTVQTGLWLSQAGYAMETTLDTDYPTRTPWKRLAGLRLLGLKLHGDDDKPDDDQTPIQTTGTALEVVNYHPFMLDEPPNSFPERHLPPRPRFLWISRQCTPDFLGAGTRDGRDIDDGKPYALRQRKKINYAIPPPLEEMGKPPPRQGGAKNGGRNGRGWGQTLDYPTRTPRKPFGGIALFGAGAVAGGGMLSGDFAAGGTPSNLGKIGDAALADADPLGVNLNVTFDEVGGLDDHIHALNEMTLLPLLYPEVFQRFNVTPSRGVLFHGPPGTGKTLLARALATRCQTGGRQISFFMRKGADCLSKWIGIAQRQLRLLFEEARKLAAFRHLFR</sequence>
<dbReference type="Pfam" id="PF00004">
    <property type="entry name" value="AAA"/>
    <property type="match status" value="1"/>
</dbReference>
<dbReference type="AlphaFoldDB" id="A0A067T2Q5"/>
<feature type="domain" description="ATPase AAA-type core" evidence="5">
    <location>
        <begin position="328"/>
        <end position="389"/>
    </location>
</feature>
<dbReference type="PANTHER" id="PTHR23069">
    <property type="entry name" value="AAA DOMAIN-CONTAINING"/>
    <property type="match status" value="1"/>
</dbReference>
<evidence type="ECO:0000313" key="7">
    <source>
        <dbReference type="Proteomes" id="UP000027222"/>
    </source>
</evidence>
<gene>
    <name evidence="6" type="ORF">GALMADRAFT_141305</name>
</gene>
<evidence type="ECO:0000259" key="5">
    <source>
        <dbReference type="Pfam" id="PF00004"/>
    </source>
</evidence>
<dbReference type="STRING" id="685588.A0A067T2Q5"/>
<dbReference type="GO" id="GO:0005634">
    <property type="term" value="C:nucleus"/>
    <property type="evidence" value="ECO:0007669"/>
    <property type="project" value="TreeGrafter"/>
</dbReference>
<feature type="compositionally biased region" description="Pro residues" evidence="4">
    <location>
        <begin position="197"/>
        <end position="209"/>
    </location>
</feature>
<keyword evidence="7" id="KW-1185">Reference proteome</keyword>
<evidence type="ECO:0000256" key="4">
    <source>
        <dbReference type="SAM" id="MobiDB-lite"/>
    </source>
</evidence>
<evidence type="ECO:0000256" key="3">
    <source>
        <dbReference type="ARBA" id="ARBA00022840"/>
    </source>
</evidence>
<dbReference type="HOGENOM" id="CLU_696473_0_0_1"/>
<feature type="compositionally biased region" description="Gly residues" evidence="4">
    <location>
        <begin position="213"/>
        <end position="223"/>
    </location>
</feature>
<dbReference type="GO" id="GO:0016887">
    <property type="term" value="F:ATP hydrolysis activity"/>
    <property type="evidence" value="ECO:0007669"/>
    <property type="project" value="InterPro"/>
</dbReference>
<evidence type="ECO:0000313" key="6">
    <source>
        <dbReference type="EMBL" id="KDR74229.1"/>
    </source>
</evidence>
<dbReference type="GO" id="GO:0045815">
    <property type="term" value="P:transcription initiation-coupled chromatin remodeling"/>
    <property type="evidence" value="ECO:0007669"/>
    <property type="project" value="TreeGrafter"/>
</dbReference>
<dbReference type="SUPFAM" id="SSF52540">
    <property type="entry name" value="P-loop containing nucleoside triphosphate hydrolases"/>
    <property type="match status" value="1"/>
</dbReference>
<protein>
    <recommendedName>
        <fullName evidence="5">ATPase AAA-type core domain-containing protein</fullName>
    </recommendedName>
</protein>
<dbReference type="GO" id="GO:0005524">
    <property type="term" value="F:ATP binding"/>
    <property type="evidence" value="ECO:0007669"/>
    <property type="project" value="UniProtKB-KW"/>
</dbReference>
<dbReference type="Gene3D" id="3.40.50.300">
    <property type="entry name" value="P-loop containing nucleotide triphosphate hydrolases"/>
    <property type="match status" value="1"/>
</dbReference>
<dbReference type="InterPro" id="IPR003959">
    <property type="entry name" value="ATPase_AAA_core"/>
</dbReference>
<evidence type="ECO:0000256" key="2">
    <source>
        <dbReference type="ARBA" id="ARBA00022741"/>
    </source>
</evidence>
<accession>A0A067T2Q5</accession>
<organism evidence="6 7">
    <name type="scientific">Galerina marginata (strain CBS 339.88)</name>
    <dbReference type="NCBI Taxonomy" id="685588"/>
    <lineage>
        <taxon>Eukaryota</taxon>
        <taxon>Fungi</taxon>
        <taxon>Dikarya</taxon>
        <taxon>Basidiomycota</taxon>
        <taxon>Agaricomycotina</taxon>
        <taxon>Agaricomycetes</taxon>
        <taxon>Agaricomycetidae</taxon>
        <taxon>Agaricales</taxon>
        <taxon>Agaricineae</taxon>
        <taxon>Strophariaceae</taxon>
        <taxon>Galerina</taxon>
    </lineage>
</organism>
<dbReference type="InterPro" id="IPR045199">
    <property type="entry name" value="ATAD2-like"/>
</dbReference>
<proteinExistence type="inferred from homology"/>
<dbReference type="PANTHER" id="PTHR23069:SF0">
    <property type="entry name" value="TAT-BINDING HOMOLOG 7"/>
    <property type="match status" value="1"/>
</dbReference>
<keyword evidence="3" id="KW-0067">ATP-binding</keyword>
<dbReference type="GO" id="GO:0003682">
    <property type="term" value="F:chromatin binding"/>
    <property type="evidence" value="ECO:0007669"/>
    <property type="project" value="TreeGrafter"/>
</dbReference>
<dbReference type="GO" id="GO:0006334">
    <property type="term" value="P:nucleosome assembly"/>
    <property type="evidence" value="ECO:0007669"/>
    <property type="project" value="TreeGrafter"/>
</dbReference>
<dbReference type="FunFam" id="3.40.50.300:FF:000061">
    <property type="entry name" value="ATPase family, AAA domain-containing 2"/>
    <property type="match status" value="1"/>
</dbReference>
<reference evidence="7" key="1">
    <citation type="journal article" date="2014" name="Proc. Natl. Acad. Sci. U.S.A.">
        <title>Extensive sampling of basidiomycete genomes demonstrates inadequacy of the white-rot/brown-rot paradigm for wood decay fungi.</title>
        <authorList>
            <person name="Riley R."/>
            <person name="Salamov A.A."/>
            <person name="Brown D.W."/>
            <person name="Nagy L.G."/>
            <person name="Floudas D."/>
            <person name="Held B.W."/>
            <person name="Levasseur A."/>
            <person name="Lombard V."/>
            <person name="Morin E."/>
            <person name="Otillar R."/>
            <person name="Lindquist E.A."/>
            <person name="Sun H."/>
            <person name="LaButti K.M."/>
            <person name="Schmutz J."/>
            <person name="Jabbour D."/>
            <person name="Luo H."/>
            <person name="Baker S.E."/>
            <person name="Pisabarro A.G."/>
            <person name="Walton J.D."/>
            <person name="Blanchette R.A."/>
            <person name="Henrissat B."/>
            <person name="Martin F."/>
            <person name="Cullen D."/>
            <person name="Hibbett D.S."/>
            <person name="Grigoriev I.V."/>
        </authorList>
    </citation>
    <scope>NUCLEOTIDE SEQUENCE [LARGE SCALE GENOMIC DNA]</scope>
    <source>
        <strain evidence="7">CBS 339.88</strain>
    </source>
</reference>
<dbReference type="EMBL" id="KL142383">
    <property type="protein sequence ID" value="KDR74229.1"/>
    <property type="molecule type" value="Genomic_DNA"/>
</dbReference>
<dbReference type="GO" id="GO:0006337">
    <property type="term" value="P:nucleosome disassembly"/>
    <property type="evidence" value="ECO:0007669"/>
    <property type="project" value="TreeGrafter"/>
</dbReference>
<evidence type="ECO:0000256" key="1">
    <source>
        <dbReference type="ARBA" id="ARBA00006914"/>
    </source>
</evidence>
<dbReference type="Proteomes" id="UP000027222">
    <property type="component" value="Unassembled WGS sequence"/>
</dbReference>
<dbReference type="InterPro" id="IPR027417">
    <property type="entry name" value="P-loop_NTPase"/>
</dbReference>